<dbReference type="Proteomes" id="UP000068905">
    <property type="component" value="Chromosome"/>
</dbReference>
<dbReference type="PANTHER" id="PTHR43785:SF12">
    <property type="entry name" value="TYPE-1 GLUTAMINE SYNTHETASE 2"/>
    <property type="match status" value="1"/>
</dbReference>
<proteinExistence type="inferred from homology"/>
<keyword evidence="2" id="KW-0436">Ligase</keyword>
<dbReference type="STRING" id="1125411.W908_02485"/>
<dbReference type="InterPro" id="IPR008146">
    <property type="entry name" value="Gln_synth_cat_dom"/>
</dbReference>
<dbReference type="Gene3D" id="3.30.590.10">
    <property type="entry name" value="Glutamine synthetase/guanido kinase, catalytic domain"/>
    <property type="match status" value="1"/>
</dbReference>
<evidence type="ECO:0000256" key="5">
    <source>
        <dbReference type="RuleBase" id="RU000384"/>
    </source>
</evidence>
<comment type="similarity">
    <text evidence="4 5">Belongs to the glutamine synthetase family.</text>
</comment>
<evidence type="ECO:0000256" key="3">
    <source>
        <dbReference type="ARBA" id="ARBA00022842"/>
    </source>
</evidence>
<dbReference type="PROSITE" id="PS00181">
    <property type="entry name" value="GLNA_ATP"/>
    <property type="match status" value="1"/>
</dbReference>
<dbReference type="GO" id="GO:0006542">
    <property type="term" value="P:glutamine biosynthetic process"/>
    <property type="evidence" value="ECO:0007669"/>
    <property type="project" value="InterPro"/>
</dbReference>
<dbReference type="SMART" id="SM01230">
    <property type="entry name" value="Gln-synt_C"/>
    <property type="match status" value="1"/>
</dbReference>
<dbReference type="AlphaFoldDB" id="A0A0M4LCQ7"/>
<evidence type="ECO:0000256" key="4">
    <source>
        <dbReference type="PROSITE-ProRule" id="PRU01331"/>
    </source>
</evidence>
<dbReference type="OrthoDB" id="9789509at2"/>
<dbReference type="PROSITE" id="PS51987">
    <property type="entry name" value="GS_CATALYTIC"/>
    <property type="match status" value="1"/>
</dbReference>
<dbReference type="SUPFAM" id="SSF54368">
    <property type="entry name" value="Glutamine synthetase, N-terminal domain"/>
    <property type="match status" value="1"/>
</dbReference>
<dbReference type="PANTHER" id="PTHR43785">
    <property type="entry name" value="GAMMA-GLUTAMYLPUTRESCINE SYNTHETASE"/>
    <property type="match status" value="1"/>
</dbReference>
<dbReference type="GO" id="GO:0004356">
    <property type="term" value="F:glutamine synthetase activity"/>
    <property type="evidence" value="ECO:0007669"/>
    <property type="project" value="InterPro"/>
</dbReference>
<dbReference type="EMBL" id="CP006911">
    <property type="protein sequence ID" value="ALE01569.1"/>
    <property type="molecule type" value="Genomic_DNA"/>
</dbReference>
<dbReference type="SUPFAM" id="SSF55931">
    <property type="entry name" value="Glutamine synthetase/guanido kinase"/>
    <property type="match status" value="1"/>
</dbReference>
<gene>
    <name evidence="7" type="ORF">W908_02485</name>
</gene>
<evidence type="ECO:0000256" key="2">
    <source>
        <dbReference type="ARBA" id="ARBA00022598"/>
    </source>
</evidence>
<accession>A0A0M4LCQ7</accession>
<protein>
    <submittedName>
        <fullName evidence="7">Glutamine synthetase</fullName>
    </submittedName>
</protein>
<keyword evidence="8" id="KW-1185">Reference proteome</keyword>
<feature type="domain" description="GS catalytic" evidence="6">
    <location>
        <begin position="114"/>
        <end position="452"/>
    </location>
</feature>
<name>A0A0M4LCQ7_9GAMM</name>
<organism evidence="7 8">
    <name type="scientific">Candidatus Pseudothioglobus singularis PS1</name>
    <dbReference type="NCBI Taxonomy" id="1125411"/>
    <lineage>
        <taxon>Bacteria</taxon>
        <taxon>Pseudomonadati</taxon>
        <taxon>Pseudomonadota</taxon>
        <taxon>Gammaproteobacteria</taxon>
        <taxon>Candidatus Pseudothioglobaceae</taxon>
        <taxon>Candidatus Pseudothioglobus</taxon>
    </lineage>
</organism>
<comment type="cofactor">
    <cofactor evidence="1">
        <name>Mg(2+)</name>
        <dbReference type="ChEBI" id="CHEBI:18420"/>
    </cofactor>
</comment>
<dbReference type="GO" id="GO:0006598">
    <property type="term" value="P:polyamine catabolic process"/>
    <property type="evidence" value="ECO:0007669"/>
    <property type="project" value="TreeGrafter"/>
</dbReference>
<dbReference type="Pfam" id="PF00120">
    <property type="entry name" value="Gln-synt_C"/>
    <property type="match status" value="1"/>
</dbReference>
<dbReference type="InterPro" id="IPR027303">
    <property type="entry name" value="Gln_synth_gly_rich_site"/>
</dbReference>
<evidence type="ECO:0000313" key="8">
    <source>
        <dbReference type="Proteomes" id="UP000068905"/>
    </source>
</evidence>
<dbReference type="InterPro" id="IPR014746">
    <property type="entry name" value="Gln_synth/guanido_kin_cat_dom"/>
</dbReference>
<sequence length="452" mass="50610">MKNFAEKFLDENPDLEKVEFIYVDFNGIPRGKNASPKTLIKASKGGLKMPISSYVLDVWGDNPKGTGLVMSGDGDAICRVVENSLAITPWSSRKNAQCLVSMEDGDGNPIYADPRHILSTVLKRFEELELKPVIAPEMEFYLIDQKLQKNGHPQMPLIPGTNRRYEEVQLLNLNEMDDFEGFFDLVEKSAHLLGIPAETAIKECAPGQFEINLLHHDDALLIADQAFLMKRSIKNSAKKFNLNATFMAKPFSEHAGNGMHAHLSLIDKNGNNVFEVDKDKQPKGIFANSIAGLLKTTPDFLSFYAPSANSYRRLVHNADHAPTTLSWGNENRTSLIRLPEASSSATRLEFRLPSADANPYLVFASILSSVLSGIQNKDLLDNETIGNAHAQHKPELGITWREAVKKTSQSSVVKEFFGEQFQKSYQVVKESEINRFDSTITDFEYNSYLRHL</sequence>
<reference evidence="7 8" key="1">
    <citation type="journal article" date="2015" name="Genome Announc.">
        <title>Genome Sequence of 'Candidatus Thioglobus singularis' Strain PS1, a Mixotroph from the SUP05 Clade of Marine Gammaproteobacteria.</title>
        <authorList>
            <person name="Marshall K.T."/>
            <person name="Morris R.M."/>
        </authorList>
    </citation>
    <scope>NUCLEOTIDE SEQUENCE [LARGE SCALE GENOMIC DNA]</scope>
    <source>
        <strain evidence="7 8">PS1</strain>
    </source>
</reference>
<dbReference type="InterPro" id="IPR036651">
    <property type="entry name" value="Gln_synt_N_sf"/>
</dbReference>
<evidence type="ECO:0000313" key="7">
    <source>
        <dbReference type="EMBL" id="ALE01569.1"/>
    </source>
</evidence>
<keyword evidence="3" id="KW-0460">Magnesium</keyword>
<dbReference type="KEGG" id="tsn:W908_02485"/>
<evidence type="ECO:0000259" key="6">
    <source>
        <dbReference type="PROSITE" id="PS51987"/>
    </source>
</evidence>
<dbReference type="RefSeq" id="WP_053819779.1">
    <property type="nucleotide sequence ID" value="NZ_CP006911.1"/>
</dbReference>
<evidence type="ECO:0000256" key="1">
    <source>
        <dbReference type="ARBA" id="ARBA00001946"/>
    </source>
</evidence>